<dbReference type="GO" id="GO:0046872">
    <property type="term" value="F:metal ion binding"/>
    <property type="evidence" value="ECO:0007669"/>
    <property type="project" value="UniProtKB-KW"/>
</dbReference>
<dbReference type="GO" id="GO:0030973">
    <property type="term" value="F:molybdate ion binding"/>
    <property type="evidence" value="ECO:0007669"/>
    <property type="project" value="TreeGrafter"/>
</dbReference>
<dbReference type="InterPro" id="IPR041879">
    <property type="entry name" value="YvgL-like_PBP2"/>
</dbReference>
<dbReference type="GO" id="GO:0015689">
    <property type="term" value="P:molybdate ion transport"/>
    <property type="evidence" value="ECO:0007669"/>
    <property type="project" value="InterPro"/>
</dbReference>
<feature type="binding site" evidence="5">
    <location>
        <position position="43"/>
    </location>
    <ligand>
        <name>molybdate</name>
        <dbReference type="ChEBI" id="CHEBI:36264"/>
    </ligand>
</feature>
<dbReference type="CDD" id="cd13537">
    <property type="entry name" value="PBP2_YvgL_like"/>
    <property type="match status" value="1"/>
</dbReference>
<dbReference type="PANTHER" id="PTHR30632:SF0">
    <property type="entry name" value="SULFATE-BINDING PROTEIN"/>
    <property type="match status" value="1"/>
</dbReference>
<dbReference type="Pfam" id="PF13531">
    <property type="entry name" value="SBP_bac_11"/>
    <property type="match status" value="1"/>
</dbReference>
<feature type="binding site" evidence="5">
    <location>
        <position position="71"/>
    </location>
    <ligand>
        <name>molybdate</name>
        <dbReference type="ChEBI" id="CHEBI:36264"/>
    </ligand>
</feature>
<evidence type="ECO:0000256" key="1">
    <source>
        <dbReference type="ARBA" id="ARBA00009175"/>
    </source>
</evidence>
<dbReference type="PANTHER" id="PTHR30632">
    <property type="entry name" value="MOLYBDATE-BINDING PERIPLASMIC PROTEIN"/>
    <property type="match status" value="1"/>
</dbReference>
<accession>A0A9X4GXK9</accession>
<proteinExistence type="inferred from homology"/>
<dbReference type="InterPro" id="IPR005950">
    <property type="entry name" value="ModA"/>
</dbReference>
<dbReference type="FunFam" id="3.40.190.10:FF:000035">
    <property type="entry name" value="Molybdate ABC transporter substrate-binding protein"/>
    <property type="match status" value="1"/>
</dbReference>
<dbReference type="GO" id="GO:1901359">
    <property type="term" value="F:tungstate binding"/>
    <property type="evidence" value="ECO:0007669"/>
    <property type="project" value="UniProtKB-ARBA"/>
</dbReference>
<dbReference type="RefSeq" id="WP_277441993.1">
    <property type="nucleotide sequence ID" value="NZ_JAKOAV010000001.1"/>
</dbReference>
<dbReference type="InterPro" id="IPR050682">
    <property type="entry name" value="ModA/WtpA"/>
</dbReference>
<evidence type="ECO:0000256" key="2">
    <source>
        <dbReference type="ARBA" id="ARBA00022505"/>
    </source>
</evidence>
<keyword evidence="4" id="KW-0732">Signal</keyword>
<dbReference type="PROSITE" id="PS51257">
    <property type="entry name" value="PROKAR_LIPOPROTEIN"/>
    <property type="match status" value="1"/>
</dbReference>
<organism evidence="6 7">
    <name type="scientific">Pelotomaculum isophthalicicum JI</name>
    <dbReference type="NCBI Taxonomy" id="947010"/>
    <lineage>
        <taxon>Bacteria</taxon>
        <taxon>Bacillati</taxon>
        <taxon>Bacillota</taxon>
        <taxon>Clostridia</taxon>
        <taxon>Eubacteriales</taxon>
        <taxon>Desulfotomaculaceae</taxon>
        <taxon>Pelotomaculum</taxon>
    </lineage>
</organism>
<keyword evidence="3 5" id="KW-0479">Metal-binding</keyword>
<evidence type="ECO:0000313" key="7">
    <source>
        <dbReference type="Proteomes" id="UP001154312"/>
    </source>
</evidence>
<dbReference type="NCBIfam" id="TIGR01256">
    <property type="entry name" value="modA"/>
    <property type="match status" value="1"/>
</dbReference>
<keyword evidence="2 5" id="KW-0500">Molybdenum</keyword>
<reference evidence="6" key="1">
    <citation type="submission" date="2022-02" db="EMBL/GenBank/DDBJ databases">
        <authorList>
            <person name="Leng L."/>
        </authorList>
    </citation>
    <scope>NUCLEOTIDE SEQUENCE</scope>
    <source>
        <strain evidence="6">JI</strain>
    </source>
</reference>
<keyword evidence="7" id="KW-1185">Reference proteome</keyword>
<dbReference type="Proteomes" id="UP001154312">
    <property type="component" value="Unassembled WGS sequence"/>
</dbReference>
<evidence type="ECO:0000313" key="6">
    <source>
        <dbReference type="EMBL" id="MDF9406847.1"/>
    </source>
</evidence>
<gene>
    <name evidence="6" type="primary">modA</name>
    <name evidence="6" type="ORF">L7E55_00485</name>
</gene>
<evidence type="ECO:0000256" key="3">
    <source>
        <dbReference type="ARBA" id="ARBA00022723"/>
    </source>
</evidence>
<protein>
    <submittedName>
        <fullName evidence="6">Molybdate ABC transporter substrate-binding protein</fullName>
    </submittedName>
</protein>
<name>A0A9X4GXK9_9FIRM</name>
<comment type="similarity">
    <text evidence="1">Belongs to the bacterial solute-binding protein ModA family.</text>
</comment>
<sequence length="262" mass="28437">MKKPVLFLGIILIIMMVVTGCGSGKELENRAGTVSLTISAATSLKDAAEELKTIYVKQRPGIAIIYNFAASGTLQKQIEEGAPVDIFISAGKSQMDALAEKCLIVDNSRRDLLGNELVLIARKDSNLTGFESLIGKSVAKISIGTPETVPAGKYAKEALTTLKLWDEIETKLVLAKDARQVLTYIESGNVDAGIVYRSDVLAGRDIKIVAAVPEGTHEPIIYPMAVIKTAKYQKEAEELAAFLLSDEVARVFEKYNFKSIKN</sequence>
<dbReference type="PIRSF" id="PIRSF004846">
    <property type="entry name" value="ModA"/>
    <property type="match status" value="1"/>
</dbReference>
<evidence type="ECO:0000256" key="5">
    <source>
        <dbReference type="PIRSR" id="PIRSR004846-1"/>
    </source>
</evidence>
<dbReference type="AlphaFoldDB" id="A0A9X4GXK9"/>
<evidence type="ECO:0000256" key="4">
    <source>
        <dbReference type="ARBA" id="ARBA00022729"/>
    </source>
</evidence>
<comment type="caution">
    <text evidence="6">The sequence shown here is derived from an EMBL/GenBank/DDBJ whole genome shotgun (WGS) entry which is preliminary data.</text>
</comment>
<dbReference type="SUPFAM" id="SSF53850">
    <property type="entry name" value="Periplasmic binding protein-like II"/>
    <property type="match status" value="1"/>
</dbReference>
<feature type="binding site" evidence="5">
    <location>
        <position position="151"/>
    </location>
    <ligand>
        <name>molybdate</name>
        <dbReference type="ChEBI" id="CHEBI:36264"/>
    </ligand>
</feature>
<feature type="binding site" evidence="5">
    <location>
        <position position="196"/>
    </location>
    <ligand>
        <name>molybdate</name>
        <dbReference type="ChEBI" id="CHEBI:36264"/>
    </ligand>
</feature>
<dbReference type="Gene3D" id="3.40.190.10">
    <property type="entry name" value="Periplasmic binding protein-like II"/>
    <property type="match status" value="2"/>
</dbReference>
<dbReference type="EMBL" id="JAKOAV010000001">
    <property type="protein sequence ID" value="MDF9406847.1"/>
    <property type="molecule type" value="Genomic_DNA"/>
</dbReference>